<evidence type="ECO:0000256" key="2">
    <source>
        <dbReference type="ARBA" id="ARBA00003842"/>
    </source>
</evidence>
<dbReference type="SUPFAM" id="SSF51905">
    <property type="entry name" value="FAD/NAD(P)-binding domain"/>
    <property type="match status" value="1"/>
</dbReference>
<dbReference type="InterPro" id="IPR007867">
    <property type="entry name" value="GMC_OxRtase_C"/>
</dbReference>
<dbReference type="Gene3D" id="3.50.50.60">
    <property type="entry name" value="FAD/NAD(P)-binding domain"/>
    <property type="match status" value="2"/>
</dbReference>
<dbReference type="EMBL" id="CP015220">
    <property type="protein sequence ID" value="AMY24179.1"/>
    <property type="molecule type" value="Genomic_DNA"/>
</dbReference>
<dbReference type="PANTHER" id="PTHR46056:SF12">
    <property type="entry name" value="LONG-CHAIN-ALCOHOL OXIDASE"/>
    <property type="match status" value="1"/>
</dbReference>
<evidence type="ECO:0000256" key="11">
    <source>
        <dbReference type="ARBA" id="ARBA00023136"/>
    </source>
</evidence>
<name>A0A143QMM2_RHOFA</name>
<gene>
    <name evidence="13" type="ORF">A3Q41_02888</name>
</gene>
<protein>
    <recommendedName>
        <fullName evidence="5">long-chain-alcohol oxidase</fullName>
        <ecNumber evidence="5">1.1.3.20</ecNumber>
    </recommendedName>
</protein>
<dbReference type="PIRSF" id="PIRSF028937">
    <property type="entry name" value="Lg_Ch_AO"/>
    <property type="match status" value="1"/>
</dbReference>
<dbReference type="EC" id="1.1.3.20" evidence="5"/>
<evidence type="ECO:0000256" key="8">
    <source>
        <dbReference type="ARBA" id="ARBA00022827"/>
    </source>
</evidence>
<dbReference type="InterPro" id="IPR012400">
    <property type="entry name" value="Long_Oxdase"/>
</dbReference>
<dbReference type="AlphaFoldDB" id="A0A143QMM2"/>
<proteinExistence type="inferred from homology"/>
<dbReference type="OrthoDB" id="9798604at2"/>
<evidence type="ECO:0000256" key="3">
    <source>
        <dbReference type="ARBA" id="ARBA00004370"/>
    </source>
</evidence>
<dbReference type="Pfam" id="PF00732">
    <property type="entry name" value="GMC_oxred_N"/>
    <property type="match status" value="1"/>
</dbReference>
<comment type="similarity">
    <text evidence="4">Belongs to the GMC oxidoreductase family.</text>
</comment>
<comment type="function">
    <text evidence="2">Long-chain fatty alcohol oxidase involved in the omega-oxidation pathway of lipid degradation.</text>
</comment>
<dbReference type="GO" id="GO:0046577">
    <property type="term" value="F:long-chain-alcohol oxidase activity"/>
    <property type="evidence" value="ECO:0007669"/>
    <property type="project" value="UniProtKB-EC"/>
</dbReference>
<evidence type="ECO:0000256" key="6">
    <source>
        <dbReference type="ARBA" id="ARBA00022630"/>
    </source>
</evidence>
<dbReference type="PATRIC" id="fig|1653479.3.peg.2921"/>
<accession>A0A143QMM2</accession>
<dbReference type="InterPro" id="IPR000172">
    <property type="entry name" value="GMC_OxRdtase_N"/>
</dbReference>
<keyword evidence="11" id="KW-0472">Membrane</keyword>
<dbReference type="PANTHER" id="PTHR46056">
    <property type="entry name" value="LONG-CHAIN-ALCOHOL OXIDASE"/>
    <property type="match status" value="1"/>
</dbReference>
<keyword evidence="10 13" id="KW-0560">Oxidoreductase</keyword>
<comment type="subcellular location">
    <subcellularLocation>
        <location evidence="3">Membrane</location>
    </subcellularLocation>
</comment>
<evidence type="ECO:0000313" key="13">
    <source>
        <dbReference type="EMBL" id="AMY24179.1"/>
    </source>
</evidence>
<dbReference type="RefSeq" id="WP_141214807.1">
    <property type="nucleotide sequence ID" value="NZ_CP015220.1"/>
</dbReference>
<evidence type="ECO:0000256" key="4">
    <source>
        <dbReference type="ARBA" id="ARBA00010790"/>
    </source>
</evidence>
<keyword evidence="7" id="KW-0812">Transmembrane</keyword>
<evidence type="ECO:0000313" key="14">
    <source>
        <dbReference type="Proteomes" id="UP000076038"/>
    </source>
</evidence>
<dbReference type="Proteomes" id="UP000076038">
    <property type="component" value="Chromosome"/>
</dbReference>
<dbReference type="InterPro" id="IPR003953">
    <property type="entry name" value="FAD-dep_OxRdtase_2_FAD-bd"/>
</dbReference>
<dbReference type="Pfam" id="PF00890">
    <property type="entry name" value="FAD_binding_2"/>
    <property type="match status" value="1"/>
</dbReference>
<dbReference type="PROSITE" id="PS00624">
    <property type="entry name" value="GMC_OXRED_2"/>
    <property type="match status" value="1"/>
</dbReference>
<dbReference type="Pfam" id="PF05199">
    <property type="entry name" value="GMC_oxred_C"/>
    <property type="match status" value="1"/>
</dbReference>
<keyword evidence="14" id="KW-1185">Reference proteome</keyword>
<sequence>MTVDSARSSWDRRVLAALCDTLIPRISAPHSASTDEQVFWSTSASDLAVDQILDSVLPLWAPHVHILVGRTLDALSESFADSSPDRRDEQWLTVLADPSTRPGALIVQSTVLAMFYTVPDEASKNPTWPALGFAGPLLEPPTAVQFPKTLTVAELPDNGSITLTVDAVVVGSGAGGGVAAARLAAAGMKVLVLEKGGYRNEPDLPQLEALSFPNLYLGGGFVWSTDASVGLLAGSTVGGGTTVNSMACLPTPEYVLDEWVEAGMEGASSDEFGPHIESVMQRINAVPANTVHNSVNRILNRGLDAAGLQRNTLARNAKDNDDRFCGECNAGCLVGCKQSTMKTFLQDASDSGAQLLPQCDVQEIVHADGRAVGVRAVVNTPDGDRDVLVEAPIVVVAAGALASPVLLQRSGLGGPSVGRNLHVHPSYFVSGVYDEVVKGWAGQILTSVSHDFEHVEGEHGFVVEAAPMGLGFWTGLTPWHSGEQHKQEQLRLEHVSGVWGFVRDHGSGRVEGDAHGMPVVTWGLDDPVDLTVVRRTHQELARILRASGAEEIFTFLPSDPRWRQGDDFDAFLDTLGSLDAADILTLSAHQSGSCPTGLDPTTSVVNGRGRLHDCSGVYVADASALPTAPGVNPMVSIEAYARRTAEFIVQEWDSAMGRSAGPTPTESVQA</sequence>
<comment type="catalytic activity">
    <reaction evidence="1">
        <text>a long-chain primary fatty alcohol + O2 = a long-chain fatty aldehyde + H2O2</text>
        <dbReference type="Rhea" id="RHEA:22756"/>
        <dbReference type="ChEBI" id="CHEBI:15379"/>
        <dbReference type="ChEBI" id="CHEBI:16240"/>
        <dbReference type="ChEBI" id="CHEBI:17176"/>
        <dbReference type="ChEBI" id="CHEBI:77396"/>
        <dbReference type="EC" id="1.1.3.20"/>
    </reaction>
</comment>
<evidence type="ECO:0000259" key="12">
    <source>
        <dbReference type="PROSITE" id="PS00624"/>
    </source>
</evidence>
<dbReference type="GO" id="GO:0050660">
    <property type="term" value="F:flavin adenine dinucleotide binding"/>
    <property type="evidence" value="ECO:0007669"/>
    <property type="project" value="InterPro"/>
</dbReference>
<organism evidence="13 14">
    <name type="scientific">Rhodococcoides fascians</name>
    <name type="common">Rhodococcus fascians</name>
    <dbReference type="NCBI Taxonomy" id="1828"/>
    <lineage>
        <taxon>Bacteria</taxon>
        <taxon>Bacillati</taxon>
        <taxon>Actinomycetota</taxon>
        <taxon>Actinomycetes</taxon>
        <taxon>Mycobacteriales</taxon>
        <taxon>Nocardiaceae</taxon>
        <taxon>Rhodococcoides</taxon>
    </lineage>
</organism>
<evidence type="ECO:0000256" key="10">
    <source>
        <dbReference type="ARBA" id="ARBA00023002"/>
    </source>
</evidence>
<keyword evidence="8" id="KW-0274">FAD</keyword>
<reference evidence="13 14" key="1">
    <citation type="journal article" date="2016" name="Genome Announc.">
        <title>Complete Genome and Plasmid Sequences for Rhodococcus fascians D188 and Draft Sequences for Rhodococcus Isolates PBTS 1 and PBTS 2.</title>
        <authorList>
            <person name="Stamler R.A."/>
            <person name="Vereecke D."/>
            <person name="Zhang Y."/>
            <person name="Schilkey F."/>
            <person name="Devitt N."/>
            <person name="Randall J.J."/>
        </authorList>
    </citation>
    <scope>NUCLEOTIDE SEQUENCE [LARGE SCALE GENOMIC DNA]</scope>
    <source>
        <strain evidence="13 14">PBTS2</strain>
    </source>
</reference>
<dbReference type="GO" id="GO:0016020">
    <property type="term" value="C:membrane"/>
    <property type="evidence" value="ECO:0007669"/>
    <property type="project" value="UniProtKB-SubCell"/>
</dbReference>
<keyword evidence="9" id="KW-1133">Transmembrane helix</keyword>
<evidence type="ECO:0000256" key="9">
    <source>
        <dbReference type="ARBA" id="ARBA00022989"/>
    </source>
</evidence>
<feature type="domain" description="Glucose-methanol-choline oxidoreductase N-terminal" evidence="12">
    <location>
        <begin position="399"/>
        <end position="413"/>
    </location>
</feature>
<reference evidence="14" key="2">
    <citation type="submission" date="2016-04" db="EMBL/GenBank/DDBJ databases">
        <title>Complete Genome and Plasmid Sequences for Rhodococcus fascians D188 and Draft Sequences for Rhodococcus spp. Isolates PBTS 1 and PBTS 2.</title>
        <authorList>
            <person name="Stamer R."/>
            <person name="Vereecke D."/>
            <person name="Zhang Y."/>
            <person name="Schilkey F."/>
            <person name="Devitt N."/>
            <person name="Randall J."/>
        </authorList>
    </citation>
    <scope>NUCLEOTIDE SEQUENCE [LARGE SCALE GENOMIC DNA]</scope>
    <source>
        <strain evidence="14">PBTS2</strain>
    </source>
</reference>
<evidence type="ECO:0000256" key="5">
    <source>
        <dbReference type="ARBA" id="ARBA00013125"/>
    </source>
</evidence>
<dbReference type="KEGG" id="rhs:A3Q41_02888"/>
<dbReference type="InterPro" id="IPR036188">
    <property type="entry name" value="FAD/NAD-bd_sf"/>
</dbReference>
<evidence type="ECO:0000256" key="7">
    <source>
        <dbReference type="ARBA" id="ARBA00022692"/>
    </source>
</evidence>
<evidence type="ECO:0000256" key="1">
    <source>
        <dbReference type="ARBA" id="ARBA00000920"/>
    </source>
</evidence>
<keyword evidence="6" id="KW-0285">Flavoprotein</keyword>